<dbReference type="GO" id="GO:0005737">
    <property type="term" value="C:cytoplasm"/>
    <property type="evidence" value="ECO:0007669"/>
    <property type="project" value="UniProtKB-SubCell"/>
</dbReference>
<reference evidence="13" key="1">
    <citation type="journal article" date="2015" name="Microbiology">
        <title>Genome of Methanoregula boonei 6A8 reveals adaptations to oligotrophic peatland environments.</title>
        <authorList>
            <person name="Braeuer S."/>
            <person name="Cadillo-Quiroz H."/>
            <person name="Kyrpides N."/>
            <person name="Woyke T."/>
            <person name="Goodwin L."/>
            <person name="Detter C."/>
            <person name="Podell S."/>
            <person name="Yavitt J.B."/>
            <person name="Zinder S.H."/>
        </authorList>
    </citation>
    <scope>NUCLEOTIDE SEQUENCE [LARGE SCALE GENOMIC DNA]</scope>
    <source>
        <strain evidence="13">DSM 21154 / JCM 14090 / 6A8</strain>
    </source>
</reference>
<dbReference type="Pfam" id="PF01751">
    <property type="entry name" value="Toprim"/>
    <property type="match status" value="1"/>
</dbReference>
<dbReference type="PANTHER" id="PTHR45866">
    <property type="entry name" value="DNA GYRASE/TOPOISOMERASE SUBUNIT B"/>
    <property type="match status" value="1"/>
</dbReference>
<dbReference type="eggNOG" id="arCOG04371">
    <property type="taxonomic scope" value="Archaea"/>
</dbReference>
<keyword evidence="13" id="KW-1185">Reference proteome</keyword>
<dbReference type="GeneID" id="5412275"/>
<feature type="binding site" evidence="10">
    <location>
        <position position="499"/>
    </location>
    <ligand>
        <name>Mg(2+)</name>
        <dbReference type="ChEBI" id="CHEBI:18420"/>
        <label>1</label>
        <note>catalytic</note>
    </ligand>
</feature>
<dbReference type="NCBIfam" id="NF004189">
    <property type="entry name" value="PRK05644.1"/>
    <property type="match status" value="1"/>
</dbReference>
<dbReference type="Gene3D" id="3.40.50.670">
    <property type="match status" value="1"/>
</dbReference>
<dbReference type="InterPro" id="IPR036890">
    <property type="entry name" value="HATPase_C_sf"/>
</dbReference>
<keyword evidence="6 10" id="KW-0460">Magnesium</keyword>
<proteinExistence type="inferred from homology"/>
<keyword evidence="3 10" id="KW-0479">Metal-binding</keyword>
<dbReference type="FunFam" id="3.30.230.10:FF:000005">
    <property type="entry name" value="DNA gyrase subunit B"/>
    <property type="match status" value="1"/>
</dbReference>
<dbReference type="Pfam" id="PF00204">
    <property type="entry name" value="DNA_gyraseB"/>
    <property type="match status" value="1"/>
</dbReference>
<comment type="catalytic activity">
    <reaction evidence="1 10">
        <text>ATP-dependent breakage, passage and rejoining of double-stranded DNA.</text>
        <dbReference type="EC" id="5.6.2.2"/>
    </reaction>
</comment>
<dbReference type="InterPro" id="IPR000565">
    <property type="entry name" value="Topo_IIA_B"/>
</dbReference>
<evidence type="ECO:0000256" key="4">
    <source>
        <dbReference type="ARBA" id="ARBA00022741"/>
    </source>
</evidence>
<dbReference type="SMART" id="SM00433">
    <property type="entry name" value="TOP2c"/>
    <property type="match status" value="1"/>
</dbReference>
<dbReference type="EMBL" id="CP000780">
    <property type="protein sequence ID" value="ABS56151.1"/>
    <property type="molecule type" value="Genomic_DNA"/>
</dbReference>
<dbReference type="AlphaFoldDB" id="A7I8U0"/>
<comment type="similarity">
    <text evidence="2 10">Belongs to the type II topoisomerase GyrB family.</text>
</comment>
<dbReference type="Pfam" id="PF00986">
    <property type="entry name" value="DNA_gyraseB_C"/>
    <property type="match status" value="1"/>
</dbReference>
<dbReference type="HOGENOM" id="CLU_006146_4_1_2"/>
<dbReference type="CDD" id="cd00822">
    <property type="entry name" value="TopoII_Trans_DNA_gyrase"/>
    <property type="match status" value="1"/>
</dbReference>
<dbReference type="InterPro" id="IPR002288">
    <property type="entry name" value="DNA_gyrase_B_C"/>
</dbReference>
<dbReference type="InterPro" id="IPR006171">
    <property type="entry name" value="TOPRIM_dom"/>
</dbReference>
<dbReference type="InterPro" id="IPR020568">
    <property type="entry name" value="Ribosomal_Su5_D2-typ_SF"/>
</dbReference>
<dbReference type="InterPro" id="IPR018522">
    <property type="entry name" value="TopoIIA_CS"/>
</dbReference>
<dbReference type="InterPro" id="IPR014721">
    <property type="entry name" value="Ribsml_uS5_D2-typ_fold_subgr"/>
</dbReference>
<dbReference type="Gene3D" id="3.30.230.10">
    <property type="match status" value="1"/>
</dbReference>
<evidence type="ECO:0000256" key="2">
    <source>
        <dbReference type="ARBA" id="ARBA00010708"/>
    </source>
</evidence>
<dbReference type="STRING" id="456442.Mboo_1634"/>
<keyword evidence="4 10" id="KW-0547">Nucleotide-binding</keyword>
<comment type="subunit">
    <text evidence="10">Heterotetramer, composed of two GyrA and two GyrB chains. In the heterotetramer, GyrA contains the active site tyrosine that forms a transient covalent intermediate with DNA, while GyrB binds cofactors and catalyzes ATP hydrolysis.</text>
</comment>
<dbReference type="CDD" id="cd16928">
    <property type="entry name" value="HATPase_GyrB-like"/>
    <property type="match status" value="1"/>
</dbReference>
<feature type="binding site" evidence="10">
    <location>
        <position position="572"/>
    </location>
    <ligand>
        <name>Mg(2+)</name>
        <dbReference type="ChEBI" id="CHEBI:18420"/>
        <label>2</label>
    </ligand>
</feature>
<dbReference type="PRINTS" id="PR01159">
    <property type="entry name" value="DNAGYRASEB"/>
</dbReference>
<keyword evidence="5 10" id="KW-0067">ATP-binding</keyword>
<comment type="subcellular location">
    <subcellularLocation>
        <location evidence="10">Cytoplasm</location>
    </subcellularLocation>
</comment>
<evidence type="ECO:0000256" key="9">
    <source>
        <dbReference type="ARBA" id="ARBA00023235"/>
    </source>
</evidence>
<dbReference type="InterPro" id="IPR013506">
    <property type="entry name" value="Topo_IIA_bsu_dom2"/>
</dbReference>
<name>A7I8U0_METB6</name>
<dbReference type="SMART" id="SM00387">
    <property type="entry name" value="HATPase_c"/>
    <property type="match status" value="1"/>
</dbReference>
<evidence type="ECO:0000256" key="3">
    <source>
        <dbReference type="ARBA" id="ARBA00022723"/>
    </source>
</evidence>
<dbReference type="FunFam" id="3.40.50.670:FF:000002">
    <property type="entry name" value="DNA gyrase subunit B"/>
    <property type="match status" value="1"/>
</dbReference>
<dbReference type="SUPFAM" id="SSF54211">
    <property type="entry name" value="Ribosomal protein S5 domain 2-like"/>
    <property type="match status" value="1"/>
</dbReference>
<dbReference type="InterPro" id="IPR013760">
    <property type="entry name" value="Topo_IIA-like_dom_sf"/>
</dbReference>
<evidence type="ECO:0000256" key="10">
    <source>
        <dbReference type="HAMAP-Rule" id="MF_01898"/>
    </source>
</evidence>
<keyword evidence="8" id="KW-0238">DNA-binding</keyword>
<dbReference type="PRINTS" id="PR00418">
    <property type="entry name" value="TPI2FAMILY"/>
</dbReference>
<keyword evidence="10" id="KW-0963">Cytoplasm</keyword>
<dbReference type="GO" id="GO:0005524">
    <property type="term" value="F:ATP binding"/>
    <property type="evidence" value="ECO:0007669"/>
    <property type="project" value="UniProtKB-UniRule"/>
</dbReference>
<dbReference type="Pfam" id="PF02518">
    <property type="entry name" value="HATPase_c"/>
    <property type="match status" value="1"/>
</dbReference>
<dbReference type="SUPFAM" id="SSF55874">
    <property type="entry name" value="ATPase domain of HSP90 chaperone/DNA topoisomerase II/histidine kinase"/>
    <property type="match status" value="2"/>
</dbReference>
<feature type="binding site" evidence="10">
    <location>
        <position position="572"/>
    </location>
    <ligand>
        <name>Mg(2+)</name>
        <dbReference type="ChEBI" id="CHEBI:18420"/>
        <label>1</label>
        <note>catalytic</note>
    </ligand>
</feature>
<comment type="miscellaneous">
    <text evidence="10">Few gyrases are as efficient as E.coli at forming negative supercoils. Not all organisms have 2 type II topoisomerases; in organisms with a single type II topoisomerase this enzyme also has to decatenate newly replicated chromosomes.</text>
</comment>
<protein>
    <recommendedName>
        <fullName evidence="10">DNA gyrase subunit B</fullName>
        <ecNumber evidence="10">5.6.2.2</ecNumber>
    </recommendedName>
</protein>
<evidence type="ECO:0000256" key="8">
    <source>
        <dbReference type="ARBA" id="ARBA00023125"/>
    </source>
</evidence>
<dbReference type="Proteomes" id="UP000002408">
    <property type="component" value="Chromosome"/>
</dbReference>
<dbReference type="GO" id="GO:0003677">
    <property type="term" value="F:DNA binding"/>
    <property type="evidence" value="ECO:0007669"/>
    <property type="project" value="UniProtKB-KW"/>
</dbReference>
<feature type="site" description="Interaction with DNA" evidence="10">
    <location>
        <position position="527"/>
    </location>
</feature>
<dbReference type="Gene3D" id="3.30.565.10">
    <property type="entry name" value="Histidine kinase-like ATPase, C-terminal domain"/>
    <property type="match status" value="2"/>
</dbReference>
<evidence type="ECO:0000313" key="13">
    <source>
        <dbReference type="Proteomes" id="UP000002408"/>
    </source>
</evidence>
<sequence length="708" mass="78375">MTDTYDASHITVLEGLQPVRERPAMYIGSTDTRGLHHLVYEVVDNSIDEALAGFCNRICVVINKDGSLMVEDNGRGIPVDTMEKNHKSALEVVLTVLHAGGKFDKETYQVSGGLHGVGVSVVNALSNWLSARVYRDGNIYEMRFSQGKTTLPLTTREETLAELLARYQQWYGEPAPFARASPALAVSSGAIPGQVPVTPPGTVTGQLDLTTAAHYPTGNEQEDRASLLATLGNKLTGTRIHFVPDASIFETTTFDYDVLAHRLRELAFLNAGLTIIITDERTGDSATYCYAGGLSEFVKYLNEGNEVLHPNPIYITKKDAENKLDLEVAMQYTTGYDEKLYTYVNSVNTREGGTHLEGFRSAITRGINVVAKRNGIIKENAQVTLRGEDVREGLTSVVSVKMANPQFEGQTKMRLGNSSVKGIVDSLVYAALTEYFDENPGVLKIIVEKALSAAKAREAARNARDLARRKSSLESAGLPGKLSDCSERDPAKSEIYIVEGDSAGGSAKQGRDRKFQAILPLRGKILNVEKAGEHQILKNAEIQTLINAIGTGIGEKFDPERARYHRIVIMTDADVDGAHIRTLLLTFFYRYMRKLIELGYVYIAQPPLFRIAKGKEEKYVYKEAEMQKVSAAMGDKGVSIQRYKGLGEMNAQQLWDTTMDPENRIFLKVSIEDAYEADEMFKTLMGKDVEIRKNFIMRHAKEVTNLDI</sequence>
<dbReference type="GO" id="GO:0006265">
    <property type="term" value="P:DNA topological change"/>
    <property type="evidence" value="ECO:0007669"/>
    <property type="project" value="UniProtKB-UniRule"/>
</dbReference>
<evidence type="ECO:0000256" key="1">
    <source>
        <dbReference type="ARBA" id="ARBA00000185"/>
    </source>
</evidence>
<feature type="binding site" evidence="10">
    <location>
        <position position="574"/>
    </location>
    <ligand>
        <name>Mg(2+)</name>
        <dbReference type="ChEBI" id="CHEBI:18420"/>
        <label>2</label>
    </ligand>
</feature>
<organism evidence="12 13">
    <name type="scientific">Methanoregula boonei (strain DSM 21154 / JCM 14090 / 6A8)</name>
    <dbReference type="NCBI Taxonomy" id="456442"/>
    <lineage>
        <taxon>Archaea</taxon>
        <taxon>Methanobacteriati</taxon>
        <taxon>Methanobacteriota</taxon>
        <taxon>Stenosarchaea group</taxon>
        <taxon>Methanomicrobia</taxon>
        <taxon>Methanomicrobiales</taxon>
        <taxon>Methanoregulaceae</taxon>
        <taxon>Methanoregula</taxon>
    </lineage>
</organism>
<dbReference type="InterPro" id="IPR001241">
    <property type="entry name" value="Topo_IIA"/>
</dbReference>
<dbReference type="PROSITE" id="PS00177">
    <property type="entry name" value="TOPOISOMERASE_II"/>
    <property type="match status" value="1"/>
</dbReference>
<dbReference type="GO" id="GO:0046872">
    <property type="term" value="F:metal ion binding"/>
    <property type="evidence" value="ECO:0007669"/>
    <property type="project" value="UniProtKB-KW"/>
</dbReference>
<dbReference type="RefSeq" id="WP_012107197.1">
    <property type="nucleotide sequence ID" value="NC_009712.1"/>
</dbReference>
<dbReference type="InterPro" id="IPR003594">
    <property type="entry name" value="HATPase_dom"/>
</dbReference>
<dbReference type="GO" id="GO:0006261">
    <property type="term" value="P:DNA-templated DNA replication"/>
    <property type="evidence" value="ECO:0007669"/>
    <property type="project" value="UniProtKB-UniRule"/>
</dbReference>
<evidence type="ECO:0000259" key="11">
    <source>
        <dbReference type="PROSITE" id="PS50880"/>
    </source>
</evidence>
<dbReference type="OrthoDB" id="358756at2157"/>
<dbReference type="InterPro" id="IPR011557">
    <property type="entry name" value="GyrB"/>
</dbReference>
<evidence type="ECO:0000256" key="7">
    <source>
        <dbReference type="ARBA" id="ARBA00023029"/>
    </source>
</evidence>
<dbReference type="PROSITE" id="PS50880">
    <property type="entry name" value="TOPRIM"/>
    <property type="match status" value="1"/>
</dbReference>
<feature type="domain" description="Toprim" evidence="11">
    <location>
        <begin position="493"/>
        <end position="607"/>
    </location>
</feature>
<keyword evidence="9 10" id="KW-0413">Isomerase</keyword>
<accession>A7I8U0</accession>
<keyword evidence="7 10" id="KW-0799">Topoisomerase</keyword>
<dbReference type="SUPFAM" id="SSF56719">
    <property type="entry name" value="Type II DNA topoisomerase"/>
    <property type="match status" value="1"/>
</dbReference>
<feature type="site" description="Interaction with DNA" evidence="10">
    <location>
        <position position="524"/>
    </location>
</feature>
<evidence type="ECO:0000313" key="12">
    <source>
        <dbReference type="EMBL" id="ABS56151.1"/>
    </source>
</evidence>
<evidence type="ECO:0000256" key="6">
    <source>
        <dbReference type="ARBA" id="ARBA00022842"/>
    </source>
</evidence>
<dbReference type="KEGG" id="mbn:Mboo_1634"/>
<gene>
    <name evidence="10" type="primary">gyrB</name>
    <name evidence="12" type="ordered locus">Mboo_1634</name>
</gene>
<dbReference type="InterPro" id="IPR013759">
    <property type="entry name" value="Topo_IIA_B_C"/>
</dbReference>
<dbReference type="EC" id="5.6.2.2" evidence="10"/>
<dbReference type="CDD" id="cd03366">
    <property type="entry name" value="TOPRIM_TopoIIA_GyrB"/>
    <property type="match status" value="1"/>
</dbReference>
<dbReference type="PANTHER" id="PTHR45866:SF1">
    <property type="entry name" value="DNA GYRASE SUBUNIT B, MITOCHONDRIAL"/>
    <property type="match status" value="1"/>
</dbReference>
<evidence type="ECO:0000256" key="5">
    <source>
        <dbReference type="ARBA" id="ARBA00022840"/>
    </source>
</evidence>
<dbReference type="GO" id="GO:0003918">
    <property type="term" value="F:DNA topoisomerase type II (double strand cut, ATP-hydrolyzing) activity"/>
    <property type="evidence" value="ECO:0007669"/>
    <property type="project" value="UniProtKB-UniRule"/>
</dbReference>
<dbReference type="GO" id="GO:0005694">
    <property type="term" value="C:chromosome"/>
    <property type="evidence" value="ECO:0007669"/>
    <property type="project" value="InterPro"/>
</dbReference>
<dbReference type="InterPro" id="IPR034160">
    <property type="entry name" value="TOPRIM_GyrB"/>
</dbReference>
<comment type="function">
    <text evidence="10">A type II topoisomerase that negatively supercoils closed circular double-stranded (ds) DNA in an ATP-dependent manner to modulate DNA topology and maintain chromosomes in an underwound state. Negative supercoiling favors strand separation, and DNA replication, transcription, recombination and repair, all of which involve strand separation. Also able to catalyze the interconversion of other topological isomers of dsDNA rings, including catenanes and knotted rings. Type II topoisomerases break and join 2 DNA strands simultaneously in an ATP-dependent manner.</text>
</comment>
<dbReference type="HAMAP" id="MF_01898">
    <property type="entry name" value="GyrB"/>
    <property type="match status" value="1"/>
</dbReference>
<comment type="cofactor">
    <cofactor evidence="10">
        <name>Mg(2+)</name>
        <dbReference type="ChEBI" id="CHEBI:18420"/>
    </cofactor>
    <cofactor evidence="10">
        <name>Mn(2+)</name>
        <dbReference type="ChEBI" id="CHEBI:29035"/>
    </cofactor>
    <cofactor evidence="10">
        <name>Ca(2+)</name>
        <dbReference type="ChEBI" id="CHEBI:29108"/>
    </cofactor>
    <text evidence="10">Binds two Mg(2+) per subunit. The magnesium ions form salt bridges with both the protein and the DNA. Can also accept other divalent metal cations, such as Mn(2+) or Ca(2+).</text>
</comment>